<dbReference type="AlphaFoldDB" id="A0A517YNS2"/>
<evidence type="ECO:0000313" key="3">
    <source>
        <dbReference type="Proteomes" id="UP000315017"/>
    </source>
</evidence>
<dbReference type="InterPro" id="IPR027558">
    <property type="entry name" value="Pre_pil_HX9DG_C"/>
</dbReference>
<name>A0A517YNS2_9BACT</name>
<sequence length="291" mass="32193">MQRRHHGGFTLVELLVVIAIIGVLVALLLPAVQAARESARRMQCQNNLKQLALASHNFHDTYFHFPPAYKVNYGGNGNWGANVRLLNFYEQRSIYDALNPGDFTSYIPPVNTLTQTPIATLRCPSDPTGKINTVHGKGYAKSNYPPSAMVFLAHNPNTMTQYFPAKMADITDGTSNTFICGERDMKKNIAAVYIGRLESYSDALTYGRADVPMNTKCADQFSDPPCHRHAWTSLHPGGCNFAMCDGAVKFVSDTIETHKGYTTGCTITPNTANFLYQNLFRINDGETSQLP</sequence>
<dbReference type="NCBIfam" id="TIGR04294">
    <property type="entry name" value="pre_pil_HX9DG"/>
    <property type="match status" value="1"/>
</dbReference>
<dbReference type="NCBIfam" id="TIGR02532">
    <property type="entry name" value="IV_pilin_GFxxxE"/>
    <property type="match status" value="1"/>
</dbReference>
<dbReference type="OrthoDB" id="209833at2"/>
<evidence type="ECO:0000259" key="1">
    <source>
        <dbReference type="Pfam" id="PF07596"/>
    </source>
</evidence>
<organism evidence="2 3">
    <name type="scientific">Anatilimnocola aggregata</name>
    <dbReference type="NCBI Taxonomy" id="2528021"/>
    <lineage>
        <taxon>Bacteria</taxon>
        <taxon>Pseudomonadati</taxon>
        <taxon>Planctomycetota</taxon>
        <taxon>Planctomycetia</taxon>
        <taxon>Pirellulales</taxon>
        <taxon>Pirellulaceae</taxon>
        <taxon>Anatilimnocola</taxon>
    </lineage>
</organism>
<evidence type="ECO:0000313" key="2">
    <source>
        <dbReference type="EMBL" id="QDU31856.1"/>
    </source>
</evidence>
<dbReference type="InterPro" id="IPR012902">
    <property type="entry name" value="N_methyl_site"/>
</dbReference>
<dbReference type="InterPro" id="IPR011453">
    <property type="entry name" value="DUF1559"/>
</dbReference>
<dbReference type="Pfam" id="PF07596">
    <property type="entry name" value="SBP_bac_10"/>
    <property type="match status" value="1"/>
</dbReference>
<reference evidence="2 3" key="1">
    <citation type="submission" date="2019-02" db="EMBL/GenBank/DDBJ databases">
        <title>Deep-cultivation of Planctomycetes and their phenomic and genomic characterization uncovers novel biology.</title>
        <authorList>
            <person name="Wiegand S."/>
            <person name="Jogler M."/>
            <person name="Boedeker C."/>
            <person name="Pinto D."/>
            <person name="Vollmers J."/>
            <person name="Rivas-Marin E."/>
            <person name="Kohn T."/>
            <person name="Peeters S.H."/>
            <person name="Heuer A."/>
            <person name="Rast P."/>
            <person name="Oberbeckmann S."/>
            <person name="Bunk B."/>
            <person name="Jeske O."/>
            <person name="Meyerdierks A."/>
            <person name="Storesund J.E."/>
            <person name="Kallscheuer N."/>
            <person name="Luecker S."/>
            <person name="Lage O.M."/>
            <person name="Pohl T."/>
            <person name="Merkel B.J."/>
            <person name="Hornburger P."/>
            <person name="Mueller R.-W."/>
            <person name="Bruemmer F."/>
            <person name="Labrenz M."/>
            <person name="Spormann A.M."/>
            <person name="Op den Camp H."/>
            <person name="Overmann J."/>
            <person name="Amann R."/>
            <person name="Jetten M.S.M."/>
            <person name="Mascher T."/>
            <person name="Medema M.H."/>
            <person name="Devos D.P."/>
            <person name="Kaster A.-K."/>
            <person name="Ovreas L."/>
            <person name="Rohde M."/>
            <person name="Galperin M.Y."/>
            <person name="Jogler C."/>
        </authorList>
    </citation>
    <scope>NUCLEOTIDE SEQUENCE [LARGE SCALE GENOMIC DNA]</scope>
    <source>
        <strain evidence="2 3">ETA_A8</strain>
    </source>
</reference>
<dbReference type="PANTHER" id="PTHR30093:SF2">
    <property type="entry name" value="TYPE II SECRETION SYSTEM PROTEIN H"/>
    <property type="match status" value="1"/>
</dbReference>
<dbReference type="SUPFAM" id="SSF54523">
    <property type="entry name" value="Pili subunits"/>
    <property type="match status" value="1"/>
</dbReference>
<proteinExistence type="predicted"/>
<keyword evidence="3" id="KW-1185">Reference proteome</keyword>
<dbReference type="RefSeq" id="WP_145101193.1">
    <property type="nucleotide sequence ID" value="NZ_CP036274.1"/>
</dbReference>
<dbReference type="Proteomes" id="UP000315017">
    <property type="component" value="Chromosome"/>
</dbReference>
<accession>A0A517YNS2</accession>
<feature type="domain" description="DUF1559" evidence="1">
    <location>
        <begin position="33"/>
        <end position="256"/>
    </location>
</feature>
<dbReference type="Pfam" id="PF07963">
    <property type="entry name" value="N_methyl"/>
    <property type="match status" value="1"/>
</dbReference>
<dbReference type="Gene3D" id="3.30.700.10">
    <property type="entry name" value="Glycoprotein, Type 4 Pilin"/>
    <property type="match status" value="1"/>
</dbReference>
<protein>
    <submittedName>
        <fullName evidence="2">Type II secretion system protein G</fullName>
    </submittedName>
</protein>
<dbReference type="KEGG" id="aagg:ETAA8_70170"/>
<dbReference type="PANTHER" id="PTHR30093">
    <property type="entry name" value="GENERAL SECRETION PATHWAY PROTEIN G"/>
    <property type="match status" value="1"/>
</dbReference>
<gene>
    <name evidence="2" type="primary">xcpT_16</name>
    <name evidence="2" type="ORF">ETAA8_70170</name>
</gene>
<dbReference type="EMBL" id="CP036274">
    <property type="protein sequence ID" value="QDU31856.1"/>
    <property type="molecule type" value="Genomic_DNA"/>
</dbReference>
<dbReference type="InterPro" id="IPR045584">
    <property type="entry name" value="Pilin-like"/>
</dbReference>
<dbReference type="PROSITE" id="PS00409">
    <property type="entry name" value="PROKAR_NTER_METHYL"/>
    <property type="match status" value="1"/>
</dbReference>